<evidence type="ECO:0000256" key="4">
    <source>
        <dbReference type="ARBA" id="ARBA00022840"/>
    </source>
</evidence>
<dbReference type="Pfam" id="PF03288">
    <property type="entry name" value="Pox_D5"/>
    <property type="match status" value="1"/>
</dbReference>
<dbReference type="GO" id="GO:0004386">
    <property type="term" value="F:helicase activity"/>
    <property type="evidence" value="ECO:0007669"/>
    <property type="project" value="UniProtKB-KW"/>
</dbReference>
<dbReference type="InterPro" id="IPR045455">
    <property type="entry name" value="NrS-1_pol-like_helicase"/>
</dbReference>
<dbReference type="RefSeq" id="WP_001373675.1">
    <property type="nucleotide sequence ID" value="NZ_JAAKBM010000006.1"/>
</dbReference>
<evidence type="ECO:0000256" key="2">
    <source>
        <dbReference type="ARBA" id="ARBA00022801"/>
    </source>
</evidence>
<dbReference type="Gene3D" id="1.10.10.10">
    <property type="entry name" value="Winged helix-like DNA-binding domain superfamily/Winged helix DNA-binding domain"/>
    <property type="match status" value="1"/>
</dbReference>
<reference evidence="5 6" key="1">
    <citation type="journal article" date="2015" name="Front. Microbiol.">
        <title>Genetic determinants of heat resistance in Escherichia coli.</title>
        <authorList>
            <person name="Mercer R.G."/>
            <person name="Zheng J."/>
            <person name="Garcia-Hernandez R."/>
            <person name="Ruan L."/>
            <person name="Ganzle M.G."/>
            <person name="McMullen L.M."/>
        </authorList>
    </citation>
    <scope>NUCLEOTIDE SEQUENCE [LARGE SCALE GENOMIC DNA]</scope>
    <source>
        <strain evidence="5 6">AW1.3</strain>
    </source>
</reference>
<dbReference type="SUPFAM" id="SSF52540">
    <property type="entry name" value="P-loop containing nucleoside triphosphate hydrolases"/>
    <property type="match status" value="1"/>
</dbReference>
<dbReference type="AlphaFoldDB" id="A0A0P7NU43"/>
<evidence type="ECO:0000256" key="3">
    <source>
        <dbReference type="ARBA" id="ARBA00022806"/>
    </source>
</evidence>
<organism evidence="5 6">
    <name type="scientific">Escherichia coli</name>
    <dbReference type="NCBI Taxonomy" id="562"/>
    <lineage>
        <taxon>Bacteria</taxon>
        <taxon>Pseudomonadati</taxon>
        <taxon>Pseudomonadota</taxon>
        <taxon>Gammaproteobacteria</taxon>
        <taxon>Enterobacterales</taxon>
        <taxon>Enterobacteriaceae</taxon>
        <taxon>Escherichia</taxon>
    </lineage>
</organism>
<dbReference type="InterPro" id="IPR014015">
    <property type="entry name" value="Helicase_SF3_DNA-vir"/>
</dbReference>
<accession>A0A0P7NU43</accession>
<dbReference type="InterPro" id="IPR027417">
    <property type="entry name" value="P-loop_NTPase"/>
</dbReference>
<dbReference type="SMART" id="SM00885">
    <property type="entry name" value="D5_N"/>
    <property type="match status" value="1"/>
</dbReference>
<dbReference type="Gene3D" id="3.40.50.300">
    <property type="entry name" value="P-loop containing nucleotide triphosphate hydrolases"/>
    <property type="match status" value="1"/>
</dbReference>
<dbReference type="PATRIC" id="fig|562.7813.peg.209"/>
<dbReference type="InterPro" id="IPR004968">
    <property type="entry name" value="DNA_primase/NTPase_C"/>
</dbReference>
<evidence type="ECO:0000313" key="6">
    <source>
        <dbReference type="Proteomes" id="UP000050556"/>
    </source>
</evidence>
<evidence type="ECO:0000256" key="1">
    <source>
        <dbReference type="ARBA" id="ARBA00022741"/>
    </source>
</evidence>
<dbReference type="InterPro" id="IPR014818">
    <property type="entry name" value="Phage/plasmid_primase_P4_C"/>
</dbReference>
<evidence type="ECO:0000313" key="5">
    <source>
        <dbReference type="EMBL" id="KPO15123.1"/>
    </source>
</evidence>
<dbReference type="PANTHER" id="PTHR35372">
    <property type="entry name" value="ATP BINDING PROTEIN-RELATED"/>
    <property type="match status" value="1"/>
</dbReference>
<dbReference type="InterPro" id="IPR036390">
    <property type="entry name" value="WH_DNA-bd_sf"/>
</dbReference>
<gene>
    <name evidence="5" type="ORF">ACU57_07145</name>
</gene>
<keyword evidence="1" id="KW-0547">Nucleotide-binding</keyword>
<proteinExistence type="predicted"/>
<dbReference type="SUPFAM" id="SSF46785">
    <property type="entry name" value="Winged helix' DNA-binding domain"/>
    <property type="match status" value="1"/>
</dbReference>
<keyword evidence="3" id="KW-0347">Helicase</keyword>
<dbReference type="InterPro" id="IPR051620">
    <property type="entry name" value="ORF904-like_C"/>
</dbReference>
<dbReference type="GO" id="GO:0016787">
    <property type="term" value="F:hydrolase activity"/>
    <property type="evidence" value="ECO:0007669"/>
    <property type="project" value="UniProtKB-KW"/>
</dbReference>
<dbReference type="InterPro" id="IPR036388">
    <property type="entry name" value="WH-like_DNA-bd_sf"/>
</dbReference>
<comment type="caution">
    <text evidence="5">The sequence shown here is derived from an EMBL/GenBank/DDBJ whole genome shotgun (WGS) entry which is preliminary data.</text>
</comment>
<keyword evidence="2" id="KW-0378">Hydrolase</keyword>
<dbReference type="Pfam" id="PF19263">
    <property type="entry name" value="DUF5906"/>
    <property type="match status" value="1"/>
</dbReference>
<protein>
    <submittedName>
        <fullName evidence="5">Nucleoside triphosphatase</fullName>
    </submittedName>
</protein>
<keyword evidence="4" id="KW-0067">ATP-binding</keyword>
<dbReference type="EMBL" id="LDYI01000056">
    <property type="protein sequence ID" value="KPO15123.1"/>
    <property type="molecule type" value="Genomic_DNA"/>
</dbReference>
<dbReference type="GO" id="GO:0005524">
    <property type="term" value="F:ATP binding"/>
    <property type="evidence" value="ECO:0007669"/>
    <property type="project" value="UniProtKB-KW"/>
</dbReference>
<dbReference type="Proteomes" id="UP000050556">
    <property type="component" value="Unassembled WGS sequence"/>
</dbReference>
<name>A0A0P7NU43_ECOLX</name>
<sequence>MSENTVTHLPLKSTMKEPVSGAPAQAANYDSMPLAKMQPGERIAAFVAKTGRYSLHRASDTLYRFDGAIWRAISDSAVKSDLADFYMTRGFQPGASVFESDARALKIYSSTKQSPEMAEPKAGVIAFANGVYSIIDGSFSSHCAENWLRSHNGIDYAAALPGETLSGSAPHFSKWLAHNAGNDEAKAKRILAALYMVLTHRYEWQLYVEVTGKGGSGKSVFMSLCRLLSGEDGSKATTLHALRDSMALETLIDARLITMSDQPAYSGDCANLKAITGGDSIFINPKYKKGFDAKINAVVVVANNEPAVFTEHNGGISRRRVLFKFGEPVERPDPEFMAKIKTELPVIVRHLLKELDDTTAKSLLIQQRDSEESFDAKAEASSIYSFVKHLDPLPAPTGMRMGGKASSSNAERPREFLYHAYLAFMQYNGYTNPLSVLKFKQAVTALMKERGFPFEEKKNSVGVRYNITLADTADEWLPQASTNN</sequence>
<dbReference type="PROSITE" id="PS51206">
    <property type="entry name" value="SF3_HELICASE_1"/>
    <property type="match status" value="1"/>
</dbReference>
<dbReference type="PANTHER" id="PTHR35372:SF2">
    <property type="entry name" value="SF3 HELICASE DOMAIN-CONTAINING PROTEIN"/>
    <property type="match status" value="1"/>
</dbReference>